<sequence length="326" mass="36636">MGPRKNQQFVPKWYQSSGMDQRVEQLEQTVQSLSGGQEGIAKRLEELFSQLNVRIDQLSSQASPVKGNNSQTKGNDFEISTPKSKNKSNISGATSSYAPKMVKLDFPRFDEKEDATSWICRAEQFFQFHRTPDEDRVEIASFHMIANRPQTLTEAIALARLYEARNSSHGRNFPSSNRSLTPVQRPPPVSNQQSTSNIKRLTWDELNERKKMGLCFKCNEKFGPGHRCKKLFSIQVVLEVSDEDTEMKIEEHESTEVVPAISLHAIAGFEGSETMRLSGKVRNSLGTILVDTGSTHNFVSERFAKKTGIEPTIGKKLKVKLSTLAI</sequence>
<evidence type="ECO:0000313" key="2">
    <source>
        <dbReference type="EMBL" id="OAY33455.1"/>
    </source>
</evidence>
<reference evidence="2" key="1">
    <citation type="submission" date="2016-02" db="EMBL/GenBank/DDBJ databases">
        <title>WGS assembly of Manihot esculenta.</title>
        <authorList>
            <person name="Bredeson J.V."/>
            <person name="Prochnik S.E."/>
            <person name="Lyons J.B."/>
            <person name="Schmutz J."/>
            <person name="Grimwood J."/>
            <person name="Vrebalov J."/>
            <person name="Bart R.S."/>
            <person name="Amuge T."/>
            <person name="Ferguson M.E."/>
            <person name="Green R."/>
            <person name="Putnam N."/>
            <person name="Stites J."/>
            <person name="Rounsley S."/>
            <person name="Rokhsar D.S."/>
        </authorList>
    </citation>
    <scope>NUCLEOTIDE SEQUENCE [LARGE SCALE GENOMIC DNA]</scope>
    <source>
        <tissue evidence="2">Leaf</tissue>
    </source>
</reference>
<proteinExistence type="predicted"/>
<feature type="region of interest" description="Disordered" evidence="1">
    <location>
        <begin position="167"/>
        <end position="196"/>
    </location>
</feature>
<dbReference type="EMBL" id="CM004399">
    <property type="protein sequence ID" value="OAY33455.1"/>
    <property type="molecule type" value="Genomic_DNA"/>
</dbReference>
<feature type="compositionally biased region" description="Polar residues" evidence="1">
    <location>
        <begin position="81"/>
        <end position="92"/>
    </location>
</feature>
<feature type="compositionally biased region" description="Polar residues" evidence="1">
    <location>
        <begin position="167"/>
        <end position="182"/>
    </location>
</feature>
<dbReference type="AlphaFoldDB" id="A0A2C9URJ8"/>
<gene>
    <name evidence="2" type="ORF">MANES_13G097700</name>
</gene>
<accession>A0A2C9URJ8</accession>
<protein>
    <recommendedName>
        <fullName evidence="3">Retrotransposon gag domain-containing protein</fullName>
    </recommendedName>
</protein>
<evidence type="ECO:0008006" key="3">
    <source>
        <dbReference type="Google" id="ProtNLM"/>
    </source>
</evidence>
<dbReference type="InterPro" id="IPR021109">
    <property type="entry name" value="Peptidase_aspartic_dom_sf"/>
</dbReference>
<dbReference type="CDD" id="cd00303">
    <property type="entry name" value="retropepsin_like"/>
    <property type="match status" value="1"/>
</dbReference>
<evidence type="ECO:0000256" key="1">
    <source>
        <dbReference type="SAM" id="MobiDB-lite"/>
    </source>
</evidence>
<name>A0A2C9URJ8_MANES</name>
<feature type="region of interest" description="Disordered" evidence="1">
    <location>
        <begin position="59"/>
        <end position="92"/>
    </location>
</feature>
<feature type="compositionally biased region" description="Polar residues" evidence="1">
    <location>
        <begin position="59"/>
        <end position="74"/>
    </location>
</feature>
<dbReference type="Gene3D" id="2.40.70.10">
    <property type="entry name" value="Acid Proteases"/>
    <property type="match status" value="1"/>
</dbReference>
<organism evidence="2">
    <name type="scientific">Manihot esculenta</name>
    <name type="common">Cassava</name>
    <name type="synonym">Jatropha manihot</name>
    <dbReference type="NCBI Taxonomy" id="3983"/>
    <lineage>
        <taxon>Eukaryota</taxon>
        <taxon>Viridiplantae</taxon>
        <taxon>Streptophyta</taxon>
        <taxon>Embryophyta</taxon>
        <taxon>Tracheophyta</taxon>
        <taxon>Spermatophyta</taxon>
        <taxon>Magnoliopsida</taxon>
        <taxon>eudicotyledons</taxon>
        <taxon>Gunneridae</taxon>
        <taxon>Pentapetalae</taxon>
        <taxon>rosids</taxon>
        <taxon>fabids</taxon>
        <taxon>Malpighiales</taxon>
        <taxon>Euphorbiaceae</taxon>
        <taxon>Crotonoideae</taxon>
        <taxon>Manihoteae</taxon>
        <taxon>Manihot</taxon>
    </lineage>
</organism>